<organism evidence="9">
    <name type="scientific">Sesamum calycinum</name>
    <dbReference type="NCBI Taxonomy" id="2727403"/>
    <lineage>
        <taxon>Eukaryota</taxon>
        <taxon>Viridiplantae</taxon>
        <taxon>Streptophyta</taxon>
        <taxon>Embryophyta</taxon>
        <taxon>Tracheophyta</taxon>
        <taxon>Spermatophyta</taxon>
        <taxon>Magnoliopsida</taxon>
        <taxon>eudicotyledons</taxon>
        <taxon>Gunneridae</taxon>
        <taxon>Pentapetalae</taxon>
        <taxon>asterids</taxon>
        <taxon>lamiids</taxon>
        <taxon>Lamiales</taxon>
        <taxon>Pedaliaceae</taxon>
        <taxon>Sesamum</taxon>
    </lineage>
</organism>
<reference evidence="9" key="1">
    <citation type="submission" date="2020-06" db="EMBL/GenBank/DDBJ databases">
        <authorList>
            <person name="Li T."/>
            <person name="Hu X."/>
            <person name="Zhang T."/>
            <person name="Song X."/>
            <person name="Zhang H."/>
            <person name="Dai N."/>
            <person name="Sheng W."/>
            <person name="Hou X."/>
            <person name="Wei L."/>
        </authorList>
    </citation>
    <scope>NUCLEOTIDE SEQUENCE</scope>
    <source>
        <strain evidence="9">KEN8</strain>
        <tissue evidence="9">Leaf</tissue>
    </source>
</reference>
<dbReference type="GO" id="GO:0016705">
    <property type="term" value="F:oxidoreductase activity, acting on paired donors, with incorporation or reduction of molecular oxygen"/>
    <property type="evidence" value="ECO:0007669"/>
    <property type="project" value="InterPro"/>
</dbReference>
<sequence length="193" mass="21793">MDSLSSSVLSSYYHLIFTAFVFLILALIFIFTRKFTAKKLNLLPVVGNLSRLRALGPFFQYVRELIPKYDSILMLKMGTRTMIIISSAKLAYEALIEKGQIFASRLRRTRRGPSLVATSSPLMPPSTAPCGGTWCRTHSAPPGSGSSAEHRRWRWINLLIGSRRRRWPGSFGWSRTPNSPCFSYSQPCVSAWK</sequence>
<dbReference type="GO" id="GO:0004497">
    <property type="term" value="F:monooxygenase activity"/>
    <property type="evidence" value="ECO:0007669"/>
    <property type="project" value="UniProtKB-KW"/>
</dbReference>
<protein>
    <submittedName>
        <fullName evidence="9">Cytochrome</fullName>
    </submittedName>
</protein>
<keyword evidence="8" id="KW-1133">Transmembrane helix</keyword>
<dbReference type="GO" id="GO:0020037">
    <property type="term" value="F:heme binding"/>
    <property type="evidence" value="ECO:0007669"/>
    <property type="project" value="InterPro"/>
</dbReference>
<reference evidence="9" key="2">
    <citation type="journal article" date="2024" name="Plant">
        <title>Genomic evolution and insights into agronomic trait innovations of Sesamum species.</title>
        <authorList>
            <person name="Miao H."/>
            <person name="Wang L."/>
            <person name="Qu L."/>
            <person name="Liu H."/>
            <person name="Sun Y."/>
            <person name="Le M."/>
            <person name="Wang Q."/>
            <person name="Wei S."/>
            <person name="Zheng Y."/>
            <person name="Lin W."/>
            <person name="Duan Y."/>
            <person name="Cao H."/>
            <person name="Xiong S."/>
            <person name="Wang X."/>
            <person name="Wei L."/>
            <person name="Li C."/>
            <person name="Ma Q."/>
            <person name="Ju M."/>
            <person name="Zhao R."/>
            <person name="Li G."/>
            <person name="Mu C."/>
            <person name="Tian Q."/>
            <person name="Mei H."/>
            <person name="Zhang T."/>
            <person name="Gao T."/>
            <person name="Zhang H."/>
        </authorList>
    </citation>
    <scope>NUCLEOTIDE SEQUENCE</scope>
    <source>
        <strain evidence="9">KEN8</strain>
    </source>
</reference>
<gene>
    <name evidence="9" type="ORF">Scaly_0460800</name>
</gene>
<keyword evidence="3" id="KW-0349">Heme</keyword>
<accession>A0AAW2SF14</accession>
<keyword evidence="7" id="KW-0503">Monooxygenase</keyword>
<evidence type="ECO:0000256" key="4">
    <source>
        <dbReference type="ARBA" id="ARBA00022723"/>
    </source>
</evidence>
<evidence type="ECO:0000256" key="8">
    <source>
        <dbReference type="SAM" id="Phobius"/>
    </source>
</evidence>
<dbReference type="EMBL" id="JACGWM010000002">
    <property type="protein sequence ID" value="KAL0391037.1"/>
    <property type="molecule type" value="Genomic_DNA"/>
</dbReference>
<evidence type="ECO:0000256" key="1">
    <source>
        <dbReference type="ARBA" id="ARBA00001971"/>
    </source>
</evidence>
<comment type="cofactor">
    <cofactor evidence="1">
        <name>heme</name>
        <dbReference type="ChEBI" id="CHEBI:30413"/>
    </cofactor>
</comment>
<dbReference type="PANTHER" id="PTHR47944:SF19">
    <property type="entry name" value="CYTOCHROME P450 77A4"/>
    <property type="match status" value="1"/>
</dbReference>
<dbReference type="InterPro" id="IPR036396">
    <property type="entry name" value="Cyt_P450_sf"/>
</dbReference>
<evidence type="ECO:0000256" key="5">
    <source>
        <dbReference type="ARBA" id="ARBA00023002"/>
    </source>
</evidence>
<evidence type="ECO:0000256" key="2">
    <source>
        <dbReference type="ARBA" id="ARBA00010617"/>
    </source>
</evidence>
<evidence type="ECO:0000256" key="6">
    <source>
        <dbReference type="ARBA" id="ARBA00023004"/>
    </source>
</evidence>
<comment type="similarity">
    <text evidence="2">Belongs to the cytochrome P450 family.</text>
</comment>
<keyword evidence="5" id="KW-0560">Oxidoreductase</keyword>
<dbReference type="Pfam" id="PF00067">
    <property type="entry name" value="p450"/>
    <property type="match status" value="1"/>
</dbReference>
<evidence type="ECO:0000256" key="3">
    <source>
        <dbReference type="ARBA" id="ARBA00022617"/>
    </source>
</evidence>
<keyword evidence="6" id="KW-0408">Iron</keyword>
<dbReference type="GO" id="GO:0005506">
    <property type="term" value="F:iron ion binding"/>
    <property type="evidence" value="ECO:0007669"/>
    <property type="project" value="InterPro"/>
</dbReference>
<dbReference type="Gene3D" id="1.10.630.10">
    <property type="entry name" value="Cytochrome P450"/>
    <property type="match status" value="1"/>
</dbReference>
<evidence type="ECO:0000256" key="7">
    <source>
        <dbReference type="ARBA" id="ARBA00023033"/>
    </source>
</evidence>
<keyword evidence="4" id="KW-0479">Metal-binding</keyword>
<comment type="caution">
    <text evidence="9">The sequence shown here is derived from an EMBL/GenBank/DDBJ whole genome shotgun (WGS) entry which is preliminary data.</text>
</comment>
<proteinExistence type="inferred from homology"/>
<name>A0AAW2SF14_9LAMI</name>
<dbReference type="InterPro" id="IPR001128">
    <property type="entry name" value="Cyt_P450"/>
</dbReference>
<keyword evidence="8" id="KW-0812">Transmembrane</keyword>
<dbReference type="AlphaFoldDB" id="A0AAW2SF14"/>
<evidence type="ECO:0000313" key="9">
    <source>
        <dbReference type="EMBL" id="KAL0391037.1"/>
    </source>
</evidence>
<dbReference type="SUPFAM" id="SSF48264">
    <property type="entry name" value="Cytochrome P450"/>
    <property type="match status" value="1"/>
</dbReference>
<dbReference type="PANTHER" id="PTHR47944">
    <property type="entry name" value="CYTOCHROME P450 98A9"/>
    <property type="match status" value="1"/>
</dbReference>
<keyword evidence="8" id="KW-0472">Membrane</keyword>
<feature type="transmembrane region" description="Helical" evidence="8">
    <location>
        <begin position="12"/>
        <end position="31"/>
    </location>
</feature>